<feature type="compositionally biased region" description="Polar residues" evidence="1">
    <location>
        <begin position="38"/>
        <end position="51"/>
    </location>
</feature>
<evidence type="ECO:0000313" key="2">
    <source>
        <dbReference type="EMBL" id="EFG09371.1"/>
    </source>
</evidence>
<evidence type="ECO:0000256" key="1">
    <source>
        <dbReference type="SAM" id="MobiDB-lite"/>
    </source>
</evidence>
<accession>B5GL27</accession>
<reference evidence="2 3" key="1">
    <citation type="journal article" date="2010" name="Genome Biol. Evol.">
        <title>The sequence of a 1.8-mb bacterial linear plasmid reveals a rich evolutionary reservoir of secondary metabolic pathways.</title>
        <authorList>
            <person name="Medema M.H."/>
            <person name="Trefzer A."/>
            <person name="Kovalchuk A."/>
            <person name="van den Berg M."/>
            <person name="Mueller U."/>
            <person name="Heijne W."/>
            <person name="Wu L."/>
            <person name="Alam M.T."/>
            <person name="Ronning C.M."/>
            <person name="Nierman W.C."/>
            <person name="Bovenberg R.A.L."/>
            <person name="Breitling R."/>
            <person name="Takano E."/>
        </authorList>
    </citation>
    <scope>NUCLEOTIDE SEQUENCE [LARGE SCALE GENOMIC DNA]</scope>
    <source>
        <strain evidence="3">ATCC 27064 / DSM 738 / JCM 4710 / NBRC 13307 / NCIMB 12785 / NRRL 3585 / VKM Ac-602</strain>
    </source>
</reference>
<feature type="region of interest" description="Disordered" evidence="1">
    <location>
        <begin position="29"/>
        <end position="51"/>
    </location>
</feature>
<dbReference type="EMBL" id="CM000913">
    <property type="protein sequence ID" value="EFG09371.1"/>
    <property type="molecule type" value="Genomic_DNA"/>
</dbReference>
<organism evidence="2 3">
    <name type="scientific">Streptomyces clavuligerus</name>
    <dbReference type="NCBI Taxonomy" id="1901"/>
    <lineage>
        <taxon>Bacteria</taxon>
        <taxon>Bacillati</taxon>
        <taxon>Actinomycetota</taxon>
        <taxon>Actinomycetes</taxon>
        <taxon>Kitasatosporales</taxon>
        <taxon>Streptomycetaceae</taxon>
        <taxon>Streptomyces</taxon>
    </lineage>
</organism>
<sequence length="51" mass="5308">MRTATSRINGKCALGAAPGEGADIRLETKGDEGIYPKNLSQPQGVPHRGST</sequence>
<dbReference type="AlphaFoldDB" id="B5GL27"/>
<name>B5GL27_STRCL</name>
<keyword evidence="3" id="KW-1185">Reference proteome</keyword>
<dbReference type="Proteomes" id="UP000002357">
    <property type="component" value="Chromosome"/>
</dbReference>
<gene>
    <name evidence="2" type="ORF">SCLAV_4297</name>
</gene>
<evidence type="ECO:0000313" key="3">
    <source>
        <dbReference type="Proteomes" id="UP000002357"/>
    </source>
</evidence>
<proteinExistence type="predicted"/>
<protein>
    <submittedName>
        <fullName evidence="2">Uncharacterized protein</fullName>
    </submittedName>
</protein>